<evidence type="ECO:0000313" key="8">
    <source>
        <dbReference type="EMBL" id="REL30217.1"/>
    </source>
</evidence>
<evidence type="ECO:0000256" key="7">
    <source>
        <dbReference type="SAM" id="Phobius"/>
    </source>
</evidence>
<dbReference type="InterPro" id="IPR050833">
    <property type="entry name" value="Poly_Biosynth_Transport"/>
</dbReference>
<gene>
    <name evidence="8" type="ORF">DXX94_05575</name>
</gene>
<keyword evidence="9" id="KW-1185">Reference proteome</keyword>
<evidence type="ECO:0000313" key="9">
    <source>
        <dbReference type="Proteomes" id="UP000256899"/>
    </source>
</evidence>
<keyword evidence="5 7" id="KW-1133">Transmembrane helix</keyword>
<name>A0A3E0U0U0_9GAMM</name>
<feature type="transmembrane region" description="Helical" evidence="7">
    <location>
        <begin position="356"/>
        <end position="374"/>
    </location>
</feature>
<feature type="transmembrane region" description="Helical" evidence="7">
    <location>
        <begin position="411"/>
        <end position="431"/>
    </location>
</feature>
<evidence type="ECO:0000256" key="5">
    <source>
        <dbReference type="ARBA" id="ARBA00022989"/>
    </source>
</evidence>
<keyword evidence="3" id="KW-1003">Cell membrane</keyword>
<dbReference type="PANTHER" id="PTHR30250">
    <property type="entry name" value="PST FAMILY PREDICTED COLANIC ACID TRANSPORTER"/>
    <property type="match status" value="1"/>
</dbReference>
<dbReference type="Pfam" id="PF13440">
    <property type="entry name" value="Polysacc_synt_3"/>
    <property type="match status" value="1"/>
</dbReference>
<keyword evidence="6 7" id="KW-0472">Membrane</keyword>
<evidence type="ECO:0000256" key="3">
    <source>
        <dbReference type="ARBA" id="ARBA00022475"/>
    </source>
</evidence>
<feature type="transmembrane region" description="Helical" evidence="7">
    <location>
        <begin position="144"/>
        <end position="165"/>
    </location>
</feature>
<feature type="transmembrane region" description="Helical" evidence="7">
    <location>
        <begin position="43"/>
        <end position="67"/>
    </location>
</feature>
<feature type="transmembrane region" description="Helical" evidence="7">
    <location>
        <begin position="12"/>
        <end position="37"/>
    </location>
</feature>
<comment type="similarity">
    <text evidence="2">Belongs to the polysaccharide synthase family.</text>
</comment>
<evidence type="ECO:0000256" key="6">
    <source>
        <dbReference type="ARBA" id="ARBA00023136"/>
    </source>
</evidence>
<keyword evidence="4 7" id="KW-0812">Transmembrane</keyword>
<organism evidence="8 9">
    <name type="scientific">Thalassotalea euphylliae</name>
    <dbReference type="NCBI Taxonomy" id="1655234"/>
    <lineage>
        <taxon>Bacteria</taxon>
        <taxon>Pseudomonadati</taxon>
        <taxon>Pseudomonadota</taxon>
        <taxon>Gammaproteobacteria</taxon>
        <taxon>Alteromonadales</taxon>
        <taxon>Colwelliaceae</taxon>
        <taxon>Thalassotalea</taxon>
    </lineage>
</organism>
<dbReference type="Proteomes" id="UP000256899">
    <property type="component" value="Unassembled WGS sequence"/>
</dbReference>
<evidence type="ECO:0000256" key="4">
    <source>
        <dbReference type="ARBA" id="ARBA00022692"/>
    </source>
</evidence>
<comment type="caution">
    <text evidence="8">The sequence shown here is derived from an EMBL/GenBank/DDBJ whole genome shotgun (WGS) entry which is preliminary data.</text>
</comment>
<feature type="transmembrane region" description="Helical" evidence="7">
    <location>
        <begin position="171"/>
        <end position="191"/>
    </location>
</feature>
<feature type="transmembrane region" description="Helical" evidence="7">
    <location>
        <begin position="380"/>
        <end position="404"/>
    </location>
</feature>
<feature type="transmembrane region" description="Helical" evidence="7">
    <location>
        <begin position="288"/>
        <end position="306"/>
    </location>
</feature>
<feature type="transmembrane region" description="Helical" evidence="7">
    <location>
        <begin position="443"/>
        <end position="461"/>
    </location>
</feature>
<evidence type="ECO:0000256" key="2">
    <source>
        <dbReference type="ARBA" id="ARBA00007430"/>
    </source>
</evidence>
<dbReference type="GO" id="GO:0005886">
    <property type="term" value="C:plasma membrane"/>
    <property type="evidence" value="ECO:0007669"/>
    <property type="project" value="UniProtKB-SubCell"/>
</dbReference>
<evidence type="ECO:0000256" key="1">
    <source>
        <dbReference type="ARBA" id="ARBA00004651"/>
    </source>
</evidence>
<proteinExistence type="inferred from homology"/>
<protein>
    <recommendedName>
        <fullName evidence="10">Lipopolysaccharide biosynthesis protein</fullName>
    </recommendedName>
</protein>
<dbReference type="PANTHER" id="PTHR30250:SF10">
    <property type="entry name" value="LIPOPOLYSACCHARIDE BIOSYNTHESIS PROTEIN WZXC"/>
    <property type="match status" value="1"/>
</dbReference>
<dbReference type="AlphaFoldDB" id="A0A3E0U0U0"/>
<evidence type="ECO:0008006" key="10">
    <source>
        <dbReference type="Google" id="ProtNLM"/>
    </source>
</evidence>
<comment type="subcellular location">
    <subcellularLocation>
        <location evidence="1">Cell membrane</location>
        <topology evidence="1">Multi-pass membrane protein</topology>
    </subcellularLocation>
</comment>
<reference evidence="9" key="1">
    <citation type="submission" date="2018-08" db="EMBL/GenBank/DDBJ databases">
        <title>Thalassotalea euphylliae genome.</title>
        <authorList>
            <person name="Summers S."/>
            <person name="Rice S.A."/>
            <person name="Freckelton M.L."/>
            <person name="Nedved B.T."/>
            <person name="Hadfield M.G."/>
        </authorList>
    </citation>
    <scope>NUCLEOTIDE SEQUENCE [LARGE SCALE GENOMIC DNA]</scope>
    <source>
        <strain evidence="9">H3</strain>
    </source>
</reference>
<dbReference type="EMBL" id="QUOT01000001">
    <property type="protein sequence ID" value="REL30217.1"/>
    <property type="molecule type" value="Genomic_DNA"/>
</dbReference>
<feature type="transmembrane region" description="Helical" evidence="7">
    <location>
        <begin position="111"/>
        <end position="132"/>
    </location>
</feature>
<feature type="transmembrane region" description="Helical" evidence="7">
    <location>
        <begin position="79"/>
        <end position="105"/>
    </location>
</feature>
<accession>A0A3E0U0U0</accession>
<sequence length="470" mass="52423">MEVAVSLKKNISWSALTSIGSATLDILKIAILARFLVAEDFGVFAIALVVLGFSQLFSEGGIGNAIISQKDITTRQVSILFNYVNLISVIVLGIASLLAPVIAGFYELPALAHIIPLLLISLPFAASSRVFVALLQKQLALKPIAIITISSKLIGLLSGIVAALYEQGVWSLVYAMLAMHVSALMIAFYYVRETFNFEASFSWREIKSVLNFSLYQLGEFNINFFARNLDILLITKFVGAEIAGQYSIIKNLFSRFGDVVVSTFTRVFHPKLANSTQREELVGQYQQFNVFVVTVVFIGFLGLAINHELFINLLLGEGYNTLFTLVPIMCLWMALRYSTAPVSTLWMVRLKPHYGLYWNIGLLFLVSSVIYLTSDRHIEGIVTGLAILQAFILLFAWCLAYQLLEKQKQFVSLLITRLLPIVIYTSIVGYFFTSLFNADSNEFVLVLYTACSTLPVLTFIYKFEVSKTAK</sequence>